<feature type="domain" description="RlpA-like protein double-psi beta-barrel" evidence="3">
    <location>
        <begin position="66"/>
        <end position="139"/>
    </location>
</feature>
<dbReference type="InterPro" id="IPR036908">
    <property type="entry name" value="RlpA-like_sf"/>
</dbReference>
<dbReference type="OrthoDB" id="623670at2759"/>
<dbReference type="SUPFAM" id="SSF50685">
    <property type="entry name" value="Barwin-like endoglucanases"/>
    <property type="match status" value="1"/>
</dbReference>
<dbReference type="Proteomes" id="UP000383932">
    <property type="component" value="Unassembled WGS sequence"/>
</dbReference>
<keyword evidence="5" id="KW-1185">Reference proteome</keyword>
<sequence>MHAFTKLAVLAVSVLSFGSSASAAPVEAAASTNELAARAPYDVHNGWATYYSPSVGTGACGWWNGDYEWVAAIGTSLFQEMMVDANPNNSQACGKTANVTWNGKTITVGIVDRCYACGYDDIDLSPSAFQQFADLGVGKLTGVSWKFN</sequence>
<evidence type="ECO:0000256" key="1">
    <source>
        <dbReference type="ARBA" id="ARBA00022729"/>
    </source>
</evidence>
<dbReference type="Pfam" id="PF03330">
    <property type="entry name" value="DPBB_1"/>
    <property type="match status" value="1"/>
</dbReference>
<proteinExistence type="predicted"/>
<gene>
    <name evidence="4" type="ORF">CTheo_6836</name>
</gene>
<evidence type="ECO:0000313" key="5">
    <source>
        <dbReference type="Proteomes" id="UP000383932"/>
    </source>
</evidence>
<evidence type="ECO:0000259" key="3">
    <source>
        <dbReference type="Pfam" id="PF03330"/>
    </source>
</evidence>
<evidence type="ECO:0000313" key="4">
    <source>
        <dbReference type="EMBL" id="KAB5589720.1"/>
    </source>
</evidence>
<dbReference type="AlphaFoldDB" id="A0A5N5QD70"/>
<dbReference type="InterPro" id="IPR009009">
    <property type="entry name" value="RlpA-like_DPBB"/>
</dbReference>
<comment type="caution">
    <text evidence="4">The sequence shown here is derived from an EMBL/GenBank/DDBJ whole genome shotgun (WGS) entry which is preliminary data.</text>
</comment>
<dbReference type="PANTHER" id="PTHR31836">
    <property type="match status" value="1"/>
</dbReference>
<dbReference type="InterPro" id="IPR051477">
    <property type="entry name" value="Expansin_CellWall"/>
</dbReference>
<evidence type="ECO:0000256" key="2">
    <source>
        <dbReference type="SAM" id="SignalP"/>
    </source>
</evidence>
<feature type="signal peptide" evidence="2">
    <location>
        <begin position="1"/>
        <end position="23"/>
    </location>
</feature>
<reference evidence="4 5" key="1">
    <citation type="journal article" date="2019" name="Fungal Biol. Biotechnol.">
        <title>Draft genome sequence of fastidious pathogen Ceratobasidium theobromae, which causes vascular-streak dieback in Theobroma cacao.</title>
        <authorList>
            <person name="Ali S.S."/>
            <person name="Asman A."/>
            <person name="Shao J."/>
            <person name="Firmansyah A.P."/>
            <person name="Susilo A.W."/>
            <person name="Rosmana A."/>
            <person name="McMahon P."/>
            <person name="Junaid M."/>
            <person name="Guest D."/>
            <person name="Kheng T.Y."/>
            <person name="Meinhardt L.W."/>
            <person name="Bailey B.A."/>
        </authorList>
    </citation>
    <scope>NUCLEOTIDE SEQUENCE [LARGE SCALE GENOMIC DNA]</scope>
    <source>
        <strain evidence="4 5">CT2</strain>
    </source>
</reference>
<protein>
    <recommendedName>
        <fullName evidence="3">RlpA-like protein double-psi beta-barrel domain-containing protein</fullName>
    </recommendedName>
</protein>
<dbReference type="EMBL" id="SSOP01000236">
    <property type="protein sequence ID" value="KAB5589720.1"/>
    <property type="molecule type" value="Genomic_DNA"/>
</dbReference>
<feature type="chain" id="PRO_5024299944" description="RlpA-like protein double-psi beta-barrel domain-containing protein" evidence="2">
    <location>
        <begin position="24"/>
        <end position="148"/>
    </location>
</feature>
<dbReference type="PANTHER" id="PTHR31836:SF28">
    <property type="entry name" value="SRCR DOMAIN-CONTAINING PROTEIN-RELATED"/>
    <property type="match status" value="1"/>
</dbReference>
<organism evidence="4 5">
    <name type="scientific">Ceratobasidium theobromae</name>
    <dbReference type="NCBI Taxonomy" id="1582974"/>
    <lineage>
        <taxon>Eukaryota</taxon>
        <taxon>Fungi</taxon>
        <taxon>Dikarya</taxon>
        <taxon>Basidiomycota</taxon>
        <taxon>Agaricomycotina</taxon>
        <taxon>Agaricomycetes</taxon>
        <taxon>Cantharellales</taxon>
        <taxon>Ceratobasidiaceae</taxon>
        <taxon>Ceratobasidium</taxon>
    </lineage>
</organism>
<name>A0A5N5QD70_9AGAM</name>
<keyword evidence="1 2" id="KW-0732">Signal</keyword>
<accession>A0A5N5QD70</accession>
<dbReference type="Gene3D" id="2.40.40.10">
    <property type="entry name" value="RlpA-like domain"/>
    <property type="match status" value="1"/>
</dbReference>
<dbReference type="CDD" id="cd22191">
    <property type="entry name" value="DPBB_RlpA_EXP_N-like"/>
    <property type="match status" value="1"/>
</dbReference>